<keyword evidence="3" id="KW-1185">Reference proteome</keyword>
<dbReference type="AlphaFoldDB" id="A0AAD8LE32"/>
<accession>A0AAD8LE32</accession>
<proteinExistence type="predicted"/>
<protein>
    <submittedName>
        <fullName evidence="2">Uncharacterized protein</fullName>
    </submittedName>
</protein>
<evidence type="ECO:0000313" key="2">
    <source>
        <dbReference type="EMBL" id="KAK1439747.1"/>
    </source>
</evidence>
<evidence type="ECO:0000313" key="3">
    <source>
        <dbReference type="Proteomes" id="UP001229421"/>
    </source>
</evidence>
<organism evidence="2 3">
    <name type="scientific">Tagetes erecta</name>
    <name type="common">African marigold</name>
    <dbReference type="NCBI Taxonomy" id="13708"/>
    <lineage>
        <taxon>Eukaryota</taxon>
        <taxon>Viridiplantae</taxon>
        <taxon>Streptophyta</taxon>
        <taxon>Embryophyta</taxon>
        <taxon>Tracheophyta</taxon>
        <taxon>Spermatophyta</taxon>
        <taxon>Magnoliopsida</taxon>
        <taxon>eudicotyledons</taxon>
        <taxon>Gunneridae</taxon>
        <taxon>Pentapetalae</taxon>
        <taxon>asterids</taxon>
        <taxon>campanulids</taxon>
        <taxon>Asterales</taxon>
        <taxon>Asteraceae</taxon>
        <taxon>Asteroideae</taxon>
        <taxon>Heliantheae alliance</taxon>
        <taxon>Tageteae</taxon>
        <taxon>Tagetes</taxon>
    </lineage>
</organism>
<dbReference type="EMBL" id="JAUHHV010000001">
    <property type="protein sequence ID" value="KAK1439747.1"/>
    <property type="molecule type" value="Genomic_DNA"/>
</dbReference>
<gene>
    <name evidence="2" type="ORF">QVD17_05567</name>
</gene>
<comment type="caution">
    <text evidence="2">The sequence shown here is derived from an EMBL/GenBank/DDBJ whole genome shotgun (WGS) entry which is preliminary data.</text>
</comment>
<name>A0AAD8LE32_TARER</name>
<reference evidence="2" key="1">
    <citation type="journal article" date="2023" name="bioRxiv">
        <title>Improved chromosome-level genome assembly for marigold (Tagetes erecta).</title>
        <authorList>
            <person name="Jiang F."/>
            <person name="Yuan L."/>
            <person name="Wang S."/>
            <person name="Wang H."/>
            <person name="Xu D."/>
            <person name="Wang A."/>
            <person name="Fan W."/>
        </authorList>
    </citation>
    <scope>NUCLEOTIDE SEQUENCE</scope>
    <source>
        <strain evidence="2">WSJ</strain>
        <tissue evidence="2">Leaf</tissue>
    </source>
</reference>
<evidence type="ECO:0000256" key="1">
    <source>
        <dbReference type="SAM" id="Coils"/>
    </source>
</evidence>
<feature type="coiled-coil region" evidence="1">
    <location>
        <begin position="23"/>
        <end position="68"/>
    </location>
</feature>
<keyword evidence="1" id="KW-0175">Coiled coil</keyword>
<dbReference type="Proteomes" id="UP001229421">
    <property type="component" value="Unassembled WGS sequence"/>
</dbReference>
<sequence length="106" mass="12245">MSAREEAKDEEIYAKEEARASHKDYLMANVDTMKKQIQQLECEKSGVANDLMATVESMKKKIQQLEGEKFSVANDRRWLITEGFKHVVNKLWASDELLKPIEEVNT</sequence>